<dbReference type="InterPro" id="IPR027417">
    <property type="entry name" value="P-loop_NTPase"/>
</dbReference>
<keyword evidence="4" id="KW-0505">Motor protein</keyword>
<proteinExistence type="inferred from homology"/>
<evidence type="ECO:0000313" key="7">
    <source>
        <dbReference type="EMBL" id="VDK79356.1"/>
    </source>
</evidence>
<keyword evidence="2" id="KW-0067">ATP-binding</keyword>
<dbReference type="Gene3D" id="1.20.58.530">
    <property type="match status" value="1"/>
</dbReference>
<keyword evidence="1" id="KW-0547">Nucleotide-binding</keyword>
<gene>
    <name evidence="7" type="ORF">DILT_LOCUS3008</name>
</gene>
<reference evidence="7 8" key="1">
    <citation type="submission" date="2018-11" db="EMBL/GenBank/DDBJ databases">
        <authorList>
            <consortium name="Pathogen Informatics"/>
        </authorList>
    </citation>
    <scope>NUCLEOTIDE SEQUENCE [LARGE SCALE GENOMIC DNA]</scope>
</reference>
<evidence type="ECO:0000259" key="6">
    <source>
        <dbReference type="PROSITE" id="PS51456"/>
    </source>
</evidence>
<dbReference type="GO" id="GO:0005524">
    <property type="term" value="F:ATP binding"/>
    <property type="evidence" value="ECO:0007669"/>
    <property type="project" value="UniProtKB-KW"/>
</dbReference>
<keyword evidence="8" id="KW-1185">Reference proteome</keyword>
<feature type="domain" description="Myosin motor" evidence="6">
    <location>
        <begin position="1"/>
        <end position="136"/>
    </location>
</feature>
<protein>
    <recommendedName>
        <fullName evidence="6">Myosin motor domain-containing protein</fullName>
    </recommendedName>
</protein>
<dbReference type="OrthoDB" id="312459at2759"/>
<evidence type="ECO:0000256" key="4">
    <source>
        <dbReference type="ARBA" id="ARBA00023175"/>
    </source>
</evidence>
<dbReference type="GO" id="GO:0016459">
    <property type="term" value="C:myosin complex"/>
    <property type="evidence" value="ECO:0007669"/>
    <property type="project" value="UniProtKB-KW"/>
</dbReference>
<dbReference type="GO" id="GO:0003774">
    <property type="term" value="F:cytoskeletal motor activity"/>
    <property type="evidence" value="ECO:0007669"/>
    <property type="project" value="InterPro"/>
</dbReference>
<dbReference type="SUPFAM" id="SSF52540">
    <property type="entry name" value="P-loop containing nucleoside triphosphate hydrolases"/>
    <property type="match status" value="1"/>
</dbReference>
<dbReference type="PROSITE" id="PS51456">
    <property type="entry name" value="MYOSIN_MOTOR"/>
    <property type="match status" value="1"/>
</dbReference>
<comment type="similarity">
    <text evidence="5">Belongs to the TRAFAC class myosin-kinesin ATPase superfamily. Myosin family.</text>
</comment>
<accession>A0A3P6SVQ9</accession>
<dbReference type="PANTHER" id="PTHR46049:SF5">
    <property type="entry name" value="PLECKSTRIN HOMOLOGY DOMAIN-CONTAINING FAMILY H MEMBER 3"/>
    <property type="match status" value="1"/>
</dbReference>
<dbReference type="Pfam" id="PF00063">
    <property type="entry name" value="Myosin_head"/>
    <property type="match status" value="1"/>
</dbReference>
<keyword evidence="3 5" id="KW-0518">Myosin</keyword>
<dbReference type="InterPro" id="IPR036961">
    <property type="entry name" value="Kinesin_motor_dom_sf"/>
</dbReference>
<evidence type="ECO:0000256" key="2">
    <source>
        <dbReference type="ARBA" id="ARBA00022840"/>
    </source>
</evidence>
<dbReference type="AlphaFoldDB" id="A0A3P6SVQ9"/>
<evidence type="ECO:0000256" key="3">
    <source>
        <dbReference type="ARBA" id="ARBA00023123"/>
    </source>
</evidence>
<dbReference type="Gene3D" id="3.40.850.10">
    <property type="entry name" value="Kinesin motor domain"/>
    <property type="match status" value="1"/>
</dbReference>
<dbReference type="InterPro" id="IPR001609">
    <property type="entry name" value="Myosin_head_motor_dom-like"/>
</dbReference>
<name>A0A3P6SVQ9_DIBLA</name>
<feature type="region of interest" description="Actin-binding" evidence="5">
    <location>
        <begin position="73"/>
        <end position="95"/>
    </location>
</feature>
<dbReference type="Gene3D" id="1.20.120.720">
    <property type="entry name" value="Myosin VI head, motor domain, U50 subdomain"/>
    <property type="match status" value="1"/>
</dbReference>
<evidence type="ECO:0000313" key="8">
    <source>
        <dbReference type="Proteomes" id="UP000281553"/>
    </source>
</evidence>
<dbReference type="InterPro" id="IPR051724">
    <property type="entry name" value="Actin_motor_Myosin"/>
</dbReference>
<comment type="caution">
    <text evidence="5">Lacks conserved residue(s) required for the propagation of feature annotation.</text>
</comment>
<evidence type="ECO:0000256" key="1">
    <source>
        <dbReference type="ARBA" id="ARBA00022741"/>
    </source>
</evidence>
<dbReference type="PANTHER" id="PTHR46049">
    <property type="entry name" value="AGAP003327-PA"/>
    <property type="match status" value="1"/>
</dbReference>
<sequence>MIVHFAGTIPYAVDGLVEKNRDRMRPEALAMMCNSGVEGISFMFQRMSQVKRSNQPGAKGRSPTLLDSFHSSLTSLMETMKTRRPWFVRCIKPNPEKKALTFEDTMVMEQLRYIGVLETVKIRSSGFPVRLPYTVFANKIFIDMEPVCVKLKDELLGIIFVFRHLLHFPSKRMLQTMNEDLLWKENEDEVEYTELTAPEMDQLMRPADLAFIMDRKENDGRAIELFKDPEMEVTKTFMVQRRLASDLPGCWTTYKGDSFSVPTIQQVIANSGSSTSAHLDKITRLVYQHSLSLQDEFFMGSYLYQMTLNWPIASELDYATDSEDEDAMFSQARTDLVRQRSTKWRATGHSGLQMKRSKHVISHNTPQDQMRRSHRRLWMHIAGVLTCGRLPKSLMAAVVKHIRLNAPRRSLRFCEDRIVTAPTPVRLYPPSLLEWRVNYTGTNMALFLTYPDGEAQEEVYFANANFAHSLVLCSSSTASSPSNTIELASTPKVLVAYFT</sequence>
<dbReference type="GO" id="GO:0003779">
    <property type="term" value="F:actin binding"/>
    <property type="evidence" value="ECO:0007669"/>
    <property type="project" value="UniProtKB-KW"/>
</dbReference>
<dbReference type="Proteomes" id="UP000281553">
    <property type="component" value="Unassembled WGS sequence"/>
</dbReference>
<dbReference type="EMBL" id="UYRU01042979">
    <property type="protein sequence ID" value="VDK79356.1"/>
    <property type="molecule type" value="Genomic_DNA"/>
</dbReference>
<keyword evidence="5" id="KW-0009">Actin-binding</keyword>
<evidence type="ECO:0000256" key="5">
    <source>
        <dbReference type="PROSITE-ProRule" id="PRU00782"/>
    </source>
</evidence>
<organism evidence="7 8">
    <name type="scientific">Dibothriocephalus latus</name>
    <name type="common">Fish tapeworm</name>
    <name type="synonym">Diphyllobothrium latum</name>
    <dbReference type="NCBI Taxonomy" id="60516"/>
    <lineage>
        <taxon>Eukaryota</taxon>
        <taxon>Metazoa</taxon>
        <taxon>Spiralia</taxon>
        <taxon>Lophotrochozoa</taxon>
        <taxon>Platyhelminthes</taxon>
        <taxon>Cestoda</taxon>
        <taxon>Eucestoda</taxon>
        <taxon>Diphyllobothriidea</taxon>
        <taxon>Diphyllobothriidae</taxon>
        <taxon>Dibothriocephalus</taxon>
    </lineage>
</organism>